<evidence type="ECO:0000313" key="1">
    <source>
        <dbReference type="EMBL" id="DAG00425.1"/>
    </source>
</evidence>
<reference evidence="1" key="1">
    <citation type="journal article" date="2021" name="Proc. Natl. Acad. Sci. U.S.A.">
        <title>A Catalog of Tens of Thousands of Viruses from Human Metagenomes Reveals Hidden Associations with Chronic Diseases.</title>
        <authorList>
            <person name="Tisza M.J."/>
            <person name="Buck C.B."/>
        </authorList>
    </citation>
    <scope>NUCLEOTIDE SEQUENCE</scope>
    <source>
        <strain evidence="1">Ct3r22</strain>
    </source>
</reference>
<proteinExistence type="predicted"/>
<protein>
    <submittedName>
        <fullName evidence="1">Uncharacterized protein</fullName>
    </submittedName>
</protein>
<dbReference type="EMBL" id="BK016180">
    <property type="protein sequence ID" value="DAG00425.1"/>
    <property type="molecule type" value="Genomic_DNA"/>
</dbReference>
<sequence>MRQNFFDKSCSTWSKGGPLGIRKRNNCSTN</sequence>
<organism evidence="1">
    <name type="scientific">Siphoviridae sp. ct3r22</name>
    <dbReference type="NCBI Taxonomy" id="2825325"/>
    <lineage>
        <taxon>Viruses</taxon>
        <taxon>Duplodnaviria</taxon>
        <taxon>Heunggongvirae</taxon>
        <taxon>Uroviricota</taxon>
        <taxon>Caudoviricetes</taxon>
    </lineage>
</organism>
<name>A0A8S5V114_9CAUD</name>
<accession>A0A8S5V114</accession>